<dbReference type="GeneID" id="98158956"/>
<organism evidence="1 2">
    <name type="scientific">Aspergillus pseudodeflectus</name>
    <dbReference type="NCBI Taxonomy" id="176178"/>
    <lineage>
        <taxon>Eukaryota</taxon>
        <taxon>Fungi</taxon>
        <taxon>Dikarya</taxon>
        <taxon>Ascomycota</taxon>
        <taxon>Pezizomycotina</taxon>
        <taxon>Eurotiomycetes</taxon>
        <taxon>Eurotiomycetidae</taxon>
        <taxon>Eurotiales</taxon>
        <taxon>Aspergillaceae</taxon>
        <taxon>Aspergillus</taxon>
        <taxon>Aspergillus subgen. Nidulantes</taxon>
    </lineage>
</organism>
<dbReference type="EMBL" id="JBFXLR010000118">
    <property type="protein sequence ID" value="KAL2836339.1"/>
    <property type="molecule type" value="Genomic_DNA"/>
</dbReference>
<gene>
    <name evidence="1" type="ORF">BJX68DRAFT_259948</name>
</gene>
<sequence length="227" mass="26446">MELDIIRNKVMSLKSHGLSIQDRKILKEDRRLLFAWIDDAPDNHETSVTKWRRTRARKAYGTIQDANEHLFLAVILSIPPTQCAKKKFDQVLECLIHLDYEEFYFTLGPETKSFLESIAAEQGFAANRRYLAFMKSLFPRREPRQIQFAYSLVRREDISSFFEKMMEGITSSQEWAKEESQGGNTTGCVTIFIPTNEHEDGSCNIRVNRTLLMQAIHEFRMTSLKLE</sequence>
<name>A0ABR4J9U4_9EURO</name>
<comment type="caution">
    <text evidence="1">The sequence shown here is derived from an EMBL/GenBank/DDBJ whole genome shotgun (WGS) entry which is preliminary data.</text>
</comment>
<keyword evidence="2" id="KW-1185">Reference proteome</keyword>
<dbReference type="Proteomes" id="UP001610444">
    <property type="component" value="Unassembled WGS sequence"/>
</dbReference>
<proteinExistence type="predicted"/>
<dbReference type="RefSeq" id="XP_070892048.1">
    <property type="nucleotide sequence ID" value="XM_071043792.1"/>
</dbReference>
<protein>
    <submittedName>
        <fullName evidence="1">Uncharacterized protein</fullName>
    </submittedName>
</protein>
<accession>A0ABR4J9U4</accession>
<evidence type="ECO:0000313" key="1">
    <source>
        <dbReference type="EMBL" id="KAL2836339.1"/>
    </source>
</evidence>
<reference evidence="1 2" key="1">
    <citation type="submission" date="2024-07" db="EMBL/GenBank/DDBJ databases">
        <title>Section-level genome sequencing and comparative genomics of Aspergillus sections Usti and Cavernicolus.</title>
        <authorList>
            <consortium name="Lawrence Berkeley National Laboratory"/>
            <person name="Nybo J.L."/>
            <person name="Vesth T.C."/>
            <person name="Theobald S."/>
            <person name="Frisvad J.C."/>
            <person name="Larsen T.O."/>
            <person name="Kjaerboelling I."/>
            <person name="Rothschild-Mancinelli K."/>
            <person name="Lyhne E.K."/>
            <person name="Kogle M.E."/>
            <person name="Barry K."/>
            <person name="Clum A."/>
            <person name="Na H."/>
            <person name="Ledsgaard L."/>
            <person name="Lin J."/>
            <person name="Lipzen A."/>
            <person name="Kuo A."/>
            <person name="Riley R."/>
            <person name="Mondo S."/>
            <person name="LaButti K."/>
            <person name="Haridas S."/>
            <person name="Pangalinan J."/>
            <person name="Salamov A.A."/>
            <person name="Simmons B.A."/>
            <person name="Magnuson J.K."/>
            <person name="Chen J."/>
            <person name="Drula E."/>
            <person name="Henrissat B."/>
            <person name="Wiebenga A."/>
            <person name="Lubbers R.J."/>
            <person name="Gomes A.C."/>
            <person name="Macurrencykelacurrency M.R."/>
            <person name="Stajich J."/>
            <person name="Grigoriev I.V."/>
            <person name="Mortensen U.H."/>
            <person name="De vries R.P."/>
            <person name="Baker S.E."/>
            <person name="Andersen M.R."/>
        </authorList>
    </citation>
    <scope>NUCLEOTIDE SEQUENCE [LARGE SCALE GENOMIC DNA]</scope>
    <source>
        <strain evidence="1 2">CBS 756.74</strain>
    </source>
</reference>
<evidence type="ECO:0000313" key="2">
    <source>
        <dbReference type="Proteomes" id="UP001610444"/>
    </source>
</evidence>